<dbReference type="Gene3D" id="3.20.20.80">
    <property type="entry name" value="Glycosidases"/>
    <property type="match status" value="1"/>
</dbReference>
<dbReference type="PROSITE" id="PS51910">
    <property type="entry name" value="GH18_2"/>
    <property type="match status" value="1"/>
</dbReference>
<dbReference type="GO" id="GO:0006032">
    <property type="term" value="P:chitin catabolic process"/>
    <property type="evidence" value="ECO:0007669"/>
    <property type="project" value="TreeGrafter"/>
</dbReference>
<dbReference type="Proteomes" id="UP000678499">
    <property type="component" value="Unassembled WGS sequence"/>
</dbReference>
<dbReference type="InterPro" id="IPR050314">
    <property type="entry name" value="Glycosyl_Hydrlase_18"/>
</dbReference>
<dbReference type="InterPro" id="IPR017853">
    <property type="entry name" value="GH"/>
</dbReference>
<dbReference type="InterPro" id="IPR011583">
    <property type="entry name" value="Chitinase_II/V-like_cat"/>
</dbReference>
<accession>A0A7R9GJB4</accession>
<dbReference type="GO" id="GO:0004568">
    <property type="term" value="F:chitinase activity"/>
    <property type="evidence" value="ECO:0007669"/>
    <property type="project" value="TreeGrafter"/>
</dbReference>
<dbReference type="InterPro" id="IPR029070">
    <property type="entry name" value="Chitinase_insertion_sf"/>
</dbReference>
<dbReference type="Gene3D" id="3.10.50.10">
    <property type="match status" value="1"/>
</dbReference>
<dbReference type="EMBL" id="OA887254">
    <property type="protein sequence ID" value="CAD7283317.1"/>
    <property type="molecule type" value="Genomic_DNA"/>
</dbReference>
<keyword evidence="5" id="KW-1185">Reference proteome</keyword>
<sequence length="404" mass="43898">MTRQIAVLLFTVCIATISSSNQVAAEKILACYFTNWAGYRQGNGKFEPGNIEPTECTHLMYGFANINSQLLQFQSSDAWADLEVDGGKGYYAQVNALKNQNPNLKTLLSMGGSSDDPYGLWTAAGDPANRQKLITSGVNFIKTYGFDGVDLNWLLPTYNGGTFDQRDDIAALITEMSEAFHEAGLLFTVSIPPSLPSSWNTATEVQAIIAPGVADFISLKTMDFHGAWEQHTHHVAPLYQHSLDVGVDAPFNVNASVNAWLANGAEKESLLIAISTGGRGFTLLDPEQDDFYAPTSGPGNGGPITDTPGFMGFNELCELLEDLGEGFDERWQDEVKGHYAVFSTNQWYGYESPDGATLKAQYVVDNGLAGAILYTLDFDDFHNICGYGVNPIGNSVKEIFGNTI</sequence>
<dbReference type="Pfam" id="PF00704">
    <property type="entry name" value="Glyco_hydro_18"/>
    <property type="match status" value="1"/>
</dbReference>
<evidence type="ECO:0000313" key="4">
    <source>
        <dbReference type="EMBL" id="CAD7283317.1"/>
    </source>
</evidence>
<dbReference type="PANTHER" id="PTHR11177:SF235">
    <property type="entry name" value="CHITINASE-LIKE PROTEIN IDGF1-RELATED"/>
    <property type="match status" value="1"/>
</dbReference>
<dbReference type="GO" id="GO:0005576">
    <property type="term" value="C:extracellular region"/>
    <property type="evidence" value="ECO:0007669"/>
    <property type="project" value="TreeGrafter"/>
</dbReference>
<feature type="chain" id="PRO_5036210873" description="GH18 domain-containing protein" evidence="2">
    <location>
        <begin position="26"/>
        <end position="404"/>
    </location>
</feature>
<keyword evidence="1" id="KW-1015">Disulfide bond</keyword>
<dbReference type="SMART" id="SM00636">
    <property type="entry name" value="Glyco_18"/>
    <property type="match status" value="1"/>
</dbReference>
<name>A0A7R9GJB4_9CRUS</name>
<feature type="signal peptide" evidence="2">
    <location>
        <begin position="1"/>
        <end position="25"/>
    </location>
</feature>
<dbReference type="SUPFAM" id="SSF54556">
    <property type="entry name" value="Chitinase insertion domain"/>
    <property type="match status" value="1"/>
</dbReference>
<evidence type="ECO:0000256" key="2">
    <source>
        <dbReference type="SAM" id="SignalP"/>
    </source>
</evidence>
<gene>
    <name evidence="4" type="ORF">NMOB1V02_LOCUS10933</name>
</gene>
<proteinExistence type="predicted"/>
<evidence type="ECO:0000313" key="5">
    <source>
        <dbReference type="Proteomes" id="UP000678499"/>
    </source>
</evidence>
<protein>
    <recommendedName>
        <fullName evidence="3">GH18 domain-containing protein</fullName>
    </recommendedName>
</protein>
<feature type="domain" description="GH18" evidence="3">
    <location>
        <begin position="27"/>
        <end position="403"/>
    </location>
</feature>
<dbReference type="AlphaFoldDB" id="A0A7R9GJB4"/>
<keyword evidence="2" id="KW-0732">Signal</keyword>
<dbReference type="GO" id="GO:0005975">
    <property type="term" value="P:carbohydrate metabolic process"/>
    <property type="evidence" value="ECO:0007669"/>
    <property type="project" value="InterPro"/>
</dbReference>
<dbReference type="PANTHER" id="PTHR11177">
    <property type="entry name" value="CHITINASE"/>
    <property type="match status" value="1"/>
</dbReference>
<dbReference type="EMBL" id="CAJPEX010005217">
    <property type="protein sequence ID" value="CAG0923469.1"/>
    <property type="molecule type" value="Genomic_DNA"/>
</dbReference>
<dbReference type="OrthoDB" id="73875at2759"/>
<dbReference type="SUPFAM" id="SSF51445">
    <property type="entry name" value="(Trans)glycosidases"/>
    <property type="match status" value="1"/>
</dbReference>
<reference evidence="4" key="1">
    <citation type="submission" date="2020-11" db="EMBL/GenBank/DDBJ databases">
        <authorList>
            <person name="Tran Van P."/>
        </authorList>
    </citation>
    <scope>NUCLEOTIDE SEQUENCE</scope>
</reference>
<evidence type="ECO:0000256" key="1">
    <source>
        <dbReference type="ARBA" id="ARBA00023157"/>
    </source>
</evidence>
<dbReference type="FunFam" id="3.10.50.10:FF:000001">
    <property type="entry name" value="Chitinase 3-like 1"/>
    <property type="match status" value="1"/>
</dbReference>
<organism evidence="4">
    <name type="scientific">Notodromas monacha</name>
    <dbReference type="NCBI Taxonomy" id="399045"/>
    <lineage>
        <taxon>Eukaryota</taxon>
        <taxon>Metazoa</taxon>
        <taxon>Ecdysozoa</taxon>
        <taxon>Arthropoda</taxon>
        <taxon>Crustacea</taxon>
        <taxon>Oligostraca</taxon>
        <taxon>Ostracoda</taxon>
        <taxon>Podocopa</taxon>
        <taxon>Podocopida</taxon>
        <taxon>Cypridocopina</taxon>
        <taxon>Cypridoidea</taxon>
        <taxon>Cyprididae</taxon>
        <taxon>Notodromas</taxon>
    </lineage>
</organism>
<dbReference type="GO" id="GO:0008061">
    <property type="term" value="F:chitin binding"/>
    <property type="evidence" value="ECO:0007669"/>
    <property type="project" value="InterPro"/>
</dbReference>
<evidence type="ECO:0000259" key="3">
    <source>
        <dbReference type="PROSITE" id="PS51910"/>
    </source>
</evidence>
<dbReference type="InterPro" id="IPR001223">
    <property type="entry name" value="Glyco_hydro18_cat"/>
</dbReference>